<evidence type="ECO:0000256" key="4">
    <source>
        <dbReference type="SAM" id="SignalP"/>
    </source>
</evidence>
<dbReference type="PROSITE" id="PS00659">
    <property type="entry name" value="GLYCOSYL_HYDROL_F5"/>
    <property type="match status" value="1"/>
</dbReference>
<dbReference type="OrthoDB" id="154460at2"/>
<dbReference type="InterPro" id="IPR017853">
    <property type="entry name" value="GH"/>
</dbReference>
<organism evidence="6 7">
    <name type="scientific">Chitinophaga japonensis</name>
    <name type="common">Flexibacter japonensis</name>
    <dbReference type="NCBI Taxonomy" id="104662"/>
    <lineage>
        <taxon>Bacteria</taxon>
        <taxon>Pseudomonadati</taxon>
        <taxon>Bacteroidota</taxon>
        <taxon>Chitinophagia</taxon>
        <taxon>Chitinophagales</taxon>
        <taxon>Chitinophagaceae</taxon>
        <taxon>Chitinophaga</taxon>
    </lineage>
</organism>
<gene>
    <name evidence="6" type="ORF">LX66_3918</name>
</gene>
<evidence type="ECO:0000256" key="1">
    <source>
        <dbReference type="ARBA" id="ARBA00022801"/>
    </source>
</evidence>
<feature type="chain" id="PRO_5021905383" evidence="4">
    <location>
        <begin position="23"/>
        <end position="567"/>
    </location>
</feature>
<evidence type="ECO:0000256" key="3">
    <source>
        <dbReference type="RuleBase" id="RU361153"/>
    </source>
</evidence>
<feature type="signal peptide" evidence="4">
    <location>
        <begin position="1"/>
        <end position="22"/>
    </location>
</feature>
<sequence length="567" mass="62016">MQHIHKLTILLGLLLTAGATFAQTPVARNGQLQVIGLKLCNQYGNPIQLRGMSTHGIQWYGWGSCLTEASLDALAYDWGADILRISLYVQEGGYETDPAGFTAQVNRLVEEATERGMYALIDWHQLSPGDPNYNLGRATTFFTAVANAHKNKNNVIYDICNEPNGVSWNSIKSYADQLIPVIRAIDNDAVILIGTHGWSSFGVSDGRTAQDILNNPVNFPNIMYTFHFYAASHQSAYYNMLDWASDRLPVFVTEFGTQEYTGDGPNNFNMSQQYIDLMRQKKISWTNWNYSDDFRSGAVWTTGTCSGGPWTTSRLKPAGAWIRERILSPADDFPGGTPTCLPVSASADDGNVPANVLDNDLNTRWSALGDGQWIQFCLNNTASISGVNIAFYQGNTRTATFDVLTSTDGSAWTTAAGNLQSSGSTLALQSFHFTPRSGRYVRIVGHGNSVNDWNSFTEVQVSTGSGAPSPAAVLTGNAKAAQEELVLQVYPNPFPGSLRVAFTLKTAGITTLGLYDMSGKLVTRQLRERLQPGRYTRTLEAGNIPPGAYMLRVVHNGIAKTEKVVKQ</sequence>
<evidence type="ECO:0000256" key="2">
    <source>
        <dbReference type="ARBA" id="ARBA00023295"/>
    </source>
</evidence>
<dbReference type="InterPro" id="IPR008979">
    <property type="entry name" value="Galactose-bd-like_sf"/>
</dbReference>
<dbReference type="AlphaFoldDB" id="A0A562T0R2"/>
<evidence type="ECO:0000313" key="6">
    <source>
        <dbReference type="EMBL" id="TWI86656.1"/>
    </source>
</evidence>
<feature type="domain" description="F5/8 type C" evidence="5">
    <location>
        <begin position="322"/>
        <end position="466"/>
    </location>
</feature>
<dbReference type="EMBL" id="VLLG01000004">
    <property type="protein sequence ID" value="TWI86656.1"/>
    <property type="molecule type" value="Genomic_DNA"/>
</dbReference>
<dbReference type="Pfam" id="PF00754">
    <property type="entry name" value="F5_F8_type_C"/>
    <property type="match status" value="1"/>
</dbReference>
<keyword evidence="4" id="KW-0732">Signal</keyword>
<dbReference type="PANTHER" id="PTHR34142:SF1">
    <property type="entry name" value="GLYCOSIDE HYDROLASE FAMILY 5 DOMAIN-CONTAINING PROTEIN"/>
    <property type="match status" value="1"/>
</dbReference>
<keyword evidence="7" id="KW-1185">Reference proteome</keyword>
<protein>
    <submittedName>
        <fullName evidence="6">Endoglucanase</fullName>
    </submittedName>
</protein>
<dbReference type="InterPro" id="IPR026444">
    <property type="entry name" value="Secre_tail"/>
</dbReference>
<comment type="similarity">
    <text evidence="3">Belongs to the glycosyl hydrolase 5 (cellulase A) family.</text>
</comment>
<dbReference type="PROSITE" id="PS50022">
    <property type="entry name" value="FA58C_3"/>
    <property type="match status" value="1"/>
</dbReference>
<dbReference type="RefSeq" id="WP_145716627.1">
    <property type="nucleotide sequence ID" value="NZ_BAAAFY010000004.1"/>
</dbReference>
<dbReference type="GO" id="GO:0000272">
    <property type="term" value="P:polysaccharide catabolic process"/>
    <property type="evidence" value="ECO:0007669"/>
    <property type="project" value="InterPro"/>
</dbReference>
<dbReference type="Pfam" id="PF00150">
    <property type="entry name" value="Cellulase"/>
    <property type="match status" value="1"/>
</dbReference>
<name>A0A562T0R2_CHIJA</name>
<dbReference type="InterPro" id="IPR018087">
    <property type="entry name" value="Glyco_hydro_5_CS"/>
</dbReference>
<proteinExistence type="inferred from homology"/>
<reference evidence="6 7" key="1">
    <citation type="journal article" date="2013" name="Stand. Genomic Sci.">
        <title>Genomic Encyclopedia of Type Strains, Phase I: The one thousand microbial genomes (KMG-I) project.</title>
        <authorList>
            <person name="Kyrpides N.C."/>
            <person name="Woyke T."/>
            <person name="Eisen J.A."/>
            <person name="Garrity G."/>
            <person name="Lilburn T.G."/>
            <person name="Beck B.J."/>
            <person name="Whitman W.B."/>
            <person name="Hugenholtz P."/>
            <person name="Klenk H.P."/>
        </authorList>
    </citation>
    <scope>NUCLEOTIDE SEQUENCE [LARGE SCALE GENOMIC DNA]</scope>
    <source>
        <strain evidence="6 7">DSM 13484</strain>
    </source>
</reference>
<keyword evidence="1 3" id="KW-0378">Hydrolase</keyword>
<dbReference type="SUPFAM" id="SSF51445">
    <property type="entry name" value="(Trans)glycosidases"/>
    <property type="match status" value="1"/>
</dbReference>
<dbReference type="InterPro" id="IPR001547">
    <property type="entry name" value="Glyco_hydro_5"/>
</dbReference>
<evidence type="ECO:0000313" key="7">
    <source>
        <dbReference type="Proteomes" id="UP000316778"/>
    </source>
</evidence>
<dbReference type="SUPFAM" id="SSF49785">
    <property type="entry name" value="Galactose-binding domain-like"/>
    <property type="match status" value="1"/>
</dbReference>
<comment type="caution">
    <text evidence="6">The sequence shown here is derived from an EMBL/GenBank/DDBJ whole genome shotgun (WGS) entry which is preliminary data.</text>
</comment>
<dbReference type="PANTHER" id="PTHR34142">
    <property type="entry name" value="ENDO-BETA-1,4-GLUCANASE A"/>
    <property type="match status" value="1"/>
</dbReference>
<evidence type="ECO:0000259" key="5">
    <source>
        <dbReference type="PROSITE" id="PS50022"/>
    </source>
</evidence>
<accession>A0A562T0R2</accession>
<dbReference type="NCBIfam" id="TIGR04183">
    <property type="entry name" value="Por_Secre_tail"/>
    <property type="match status" value="1"/>
</dbReference>
<dbReference type="Pfam" id="PF18962">
    <property type="entry name" value="Por_Secre_tail"/>
    <property type="match status" value="1"/>
</dbReference>
<dbReference type="GO" id="GO:0004553">
    <property type="term" value="F:hydrolase activity, hydrolyzing O-glycosyl compounds"/>
    <property type="evidence" value="ECO:0007669"/>
    <property type="project" value="InterPro"/>
</dbReference>
<dbReference type="Proteomes" id="UP000316778">
    <property type="component" value="Unassembled WGS sequence"/>
</dbReference>
<dbReference type="Gene3D" id="3.20.20.80">
    <property type="entry name" value="Glycosidases"/>
    <property type="match status" value="1"/>
</dbReference>
<keyword evidence="2 3" id="KW-0326">Glycosidase</keyword>
<dbReference type="InterPro" id="IPR000421">
    <property type="entry name" value="FA58C"/>
</dbReference>
<dbReference type="Gene3D" id="2.60.120.260">
    <property type="entry name" value="Galactose-binding domain-like"/>
    <property type="match status" value="1"/>
</dbReference>